<evidence type="ECO:0000313" key="5">
    <source>
        <dbReference type="EMBL" id="MBP2240572.1"/>
    </source>
</evidence>
<dbReference type="Pfam" id="PF14682">
    <property type="entry name" value="SPOB_ab"/>
    <property type="match status" value="1"/>
</dbReference>
<evidence type="ECO:0000313" key="6">
    <source>
        <dbReference type="Proteomes" id="UP001519293"/>
    </source>
</evidence>
<dbReference type="InterPro" id="IPR039506">
    <property type="entry name" value="SPOB_a"/>
</dbReference>
<proteinExistence type="predicted"/>
<dbReference type="EC" id="2.7.-.-" evidence="5"/>
<organism evidence="5 6">
    <name type="scientific">Cytobacillus eiseniae</name>
    <dbReference type="NCBI Taxonomy" id="762947"/>
    <lineage>
        <taxon>Bacteria</taxon>
        <taxon>Bacillati</taxon>
        <taxon>Bacillota</taxon>
        <taxon>Bacilli</taxon>
        <taxon>Bacillales</taxon>
        <taxon>Bacillaceae</taxon>
        <taxon>Cytobacillus</taxon>
    </lineage>
</organism>
<keyword evidence="2 5" id="KW-0808">Transferase</keyword>
<sequence length="177" mass="21068">MNKDWNIIEVLRYARHDWLNKIQLIQGNLALNKMDRAKEIIHEIIDDAMQEAKLSNLNIPQFASLILTHNWENHLFQLKFDVMDGSKGDHLDDEWLTKWTVTFFEYVNASIKRFYDNQLSIIIEPQIEGTRFFFDFRGIITNMEHLEGFFKETATAPKITIHHLSDQEFSLELYLHK</sequence>
<dbReference type="InterPro" id="IPR016122">
    <property type="entry name" value="SpoOB_C"/>
</dbReference>
<keyword evidence="6" id="KW-1185">Reference proteome</keyword>
<keyword evidence="1" id="KW-0597">Phosphoprotein</keyword>
<keyword evidence="3" id="KW-0418">Kinase</keyword>
<dbReference type="Pfam" id="PF14689">
    <property type="entry name" value="SPOB_a"/>
    <property type="match status" value="1"/>
</dbReference>
<evidence type="ECO:0000259" key="4">
    <source>
        <dbReference type="SMART" id="SM01317"/>
    </source>
</evidence>
<dbReference type="RefSeq" id="WP_066396357.1">
    <property type="nucleotide sequence ID" value="NZ_JAGIKZ010000004.1"/>
</dbReference>
<gene>
    <name evidence="5" type="ORF">J2Z40_001129</name>
</gene>
<name>A0ABS4RFK3_9BACI</name>
<dbReference type="Gene3D" id="1.10.287.130">
    <property type="match status" value="1"/>
</dbReference>
<feature type="domain" description="Sporulation initiation phosphotransferase B C-terminal" evidence="4">
    <location>
        <begin position="59"/>
        <end position="171"/>
    </location>
</feature>
<dbReference type="SMART" id="SM01317">
    <property type="entry name" value="SPOB_ab"/>
    <property type="match status" value="1"/>
</dbReference>
<reference evidence="5 6" key="1">
    <citation type="submission" date="2021-03" db="EMBL/GenBank/DDBJ databases">
        <title>Genomic Encyclopedia of Type Strains, Phase IV (KMG-IV): sequencing the most valuable type-strain genomes for metagenomic binning, comparative biology and taxonomic classification.</title>
        <authorList>
            <person name="Goeker M."/>
        </authorList>
    </citation>
    <scope>NUCLEOTIDE SEQUENCE [LARGE SCALE GENOMIC DNA]</scope>
    <source>
        <strain evidence="5 6">DSM 26675</strain>
    </source>
</reference>
<dbReference type="Proteomes" id="UP001519293">
    <property type="component" value="Unassembled WGS sequence"/>
</dbReference>
<dbReference type="Gene3D" id="3.30.565.30">
    <property type="entry name" value="Sporulation initiation phosphotransferase B (SpoOB), C-terminal domain"/>
    <property type="match status" value="1"/>
</dbReference>
<dbReference type="EMBL" id="JAGIKZ010000004">
    <property type="protein sequence ID" value="MBP2240572.1"/>
    <property type="molecule type" value="Genomic_DNA"/>
</dbReference>
<accession>A0ABS4RFK3</accession>
<protein>
    <submittedName>
        <fullName evidence="5">Stage 0 sporulation protein B (Sporulation initiation phosphotransferase)</fullName>
        <ecNumber evidence="5">2.7.-.-</ecNumber>
    </submittedName>
</protein>
<dbReference type="GO" id="GO:0016740">
    <property type="term" value="F:transferase activity"/>
    <property type="evidence" value="ECO:0007669"/>
    <property type="project" value="UniProtKB-KW"/>
</dbReference>
<evidence type="ECO:0000256" key="1">
    <source>
        <dbReference type="ARBA" id="ARBA00022553"/>
    </source>
</evidence>
<comment type="caution">
    <text evidence="5">The sequence shown here is derived from an EMBL/GenBank/DDBJ whole genome shotgun (WGS) entry which is preliminary data.</text>
</comment>
<evidence type="ECO:0000256" key="2">
    <source>
        <dbReference type="ARBA" id="ARBA00022679"/>
    </source>
</evidence>
<evidence type="ECO:0000256" key="3">
    <source>
        <dbReference type="ARBA" id="ARBA00022777"/>
    </source>
</evidence>
<dbReference type="InterPro" id="IPR016120">
    <property type="entry name" value="Sig_transdc_His_kin_SpoOB"/>
</dbReference>
<dbReference type="SUPFAM" id="SSF55890">
    <property type="entry name" value="Sporulation response regulatory protein Spo0B"/>
    <property type="match status" value="1"/>
</dbReference>
<dbReference type="InterPro" id="IPR037100">
    <property type="entry name" value="Spo0B_C_sf"/>
</dbReference>